<feature type="region of interest" description="Disordered" evidence="1">
    <location>
        <begin position="512"/>
        <end position="535"/>
    </location>
</feature>
<evidence type="ECO:0000313" key="2">
    <source>
        <dbReference type="EMBL" id="CAE7818370.1"/>
    </source>
</evidence>
<name>A0A812ZAL5_9DINO</name>
<accession>A0A812ZAL5</accession>
<keyword evidence="3" id="KW-1185">Reference proteome</keyword>
<sequence>MKALVERDDTALAQLNDDELQALAEQVQLQEEIEQFDLSSIDAFAYVLLAKMGSFKRAFNWFDFNCSKKITNVTWDTGILLLHVDTEKLTGLKPSNLFYRMDTCTEDPPTGMITRKKWKQFFSGFQIPEELKKQLEEGRSLRKRAAARAKQYRRRGSLFRGDRGQRLAVQRRDSEEEEVEETEEENYRRGVLRESLLNPFRRRQIMMEIAEVYGLYTLSAAGIGRMPPRNSKSLERAPGVLESGIMPEPGCMRIYNMKSFSGIMIDKFETMRSGSRLVVNDMGFTEAQKAVAHLLALDRTLVAVFEKWGAGERLVVHHTGSFASGVNSQLDALHEGDAVTLDANLSKIEMRYVQAQAAKMGMTVVRQKNDKGEETIKVFNMNEFANTVREKLADVGVGNRAVFKDLCIQERQVVHSVAVEMGLHSMDGEEGDDLKNVIVFSDVEFQAEQAARMSQAADGGSGNFILPQTAQQQKDFWAMADKNGLSLDTSFHGSGKSRFDFKGGDVVHLATVKSRSGSSASDGDACDEKPGPAGS</sequence>
<evidence type="ECO:0000256" key="1">
    <source>
        <dbReference type="SAM" id="MobiDB-lite"/>
    </source>
</evidence>
<feature type="compositionally biased region" description="Acidic residues" evidence="1">
    <location>
        <begin position="175"/>
        <end position="184"/>
    </location>
</feature>
<comment type="caution">
    <text evidence="2">The sequence shown here is derived from an EMBL/GenBank/DDBJ whole genome shotgun (WGS) entry which is preliminary data.</text>
</comment>
<feature type="region of interest" description="Disordered" evidence="1">
    <location>
        <begin position="164"/>
        <end position="185"/>
    </location>
</feature>
<feature type="compositionally biased region" description="Basic and acidic residues" evidence="1">
    <location>
        <begin position="164"/>
        <end position="174"/>
    </location>
</feature>
<protein>
    <submittedName>
        <fullName evidence="2">SEC1A protein</fullName>
    </submittedName>
</protein>
<dbReference type="OrthoDB" id="417210at2759"/>
<proteinExistence type="predicted"/>
<feature type="compositionally biased region" description="Basic and acidic residues" evidence="1">
    <location>
        <begin position="526"/>
        <end position="535"/>
    </location>
</feature>
<dbReference type="Proteomes" id="UP000601435">
    <property type="component" value="Unassembled WGS sequence"/>
</dbReference>
<organism evidence="2 3">
    <name type="scientific">Symbiodinium necroappetens</name>
    <dbReference type="NCBI Taxonomy" id="1628268"/>
    <lineage>
        <taxon>Eukaryota</taxon>
        <taxon>Sar</taxon>
        <taxon>Alveolata</taxon>
        <taxon>Dinophyceae</taxon>
        <taxon>Suessiales</taxon>
        <taxon>Symbiodiniaceae</taxon>
        <taxon>Symbiodinium</taxon>
    </lineage>
</organism>
<feature type="non-terminal residue" evidence="2">
    <location>
        <position position="535"/>
    </location>
</feature>
<dbReference type="EMBL" id="CAJNJA010046597">
    <property type="protein sequence ID" value="CAE7818370.1"/>
    <property type="molecule type" value="Genomic_DNA"/>
</dbReference>
<dbReference type="AlphaFoldDB" id="A0A812ZAL5"/>
<evidence type="ECO:0000313" key="3">
    <source>
        <dbReference type="Proteomes" id="UP000601435"/>
    </source>
</evidence>
<gene>
    <name evidence="2" type="primary">SEC1A</name>
    <name evidence="2" type="ORF">SNEC2469_LOCUS24315</name>
</gene>
<reference evidence="2" key="1">
    <citation type="submission" date="2021-02" db="EMBL/GenBank/DDBJ databases">
        <authorList>
            <person name="Dougan E. K."/>
            <person name="Rhodes N."/>
            <person name="Thang M."/>
            <person name="Chan C."/>
        </authorList>
    </citation>
    <scope>NUCLEOTIDE SEQUENCE</scope>
</reference>